<dbReference type="CDD" id="cd02440">
    <property type="entry name" value="AdoMet_MTases"/>
    <property type="match status" value="1"/>
</dbReference>
<keyword evidence="3" id="KW-1185">Reference proteome</keyword>
<accession>A0AA43QJQ4</accession>
<dbReference type="PANTHER" id="PTHR43591">
    <property type="entry name" value="METHYLTRANSFERASE"/>
    <property type="match status" value="1"/>
</dbReference>
<evidence type="ECO:0000313" key="2">
    <source>
        <dbReference type="EMBL" id="MDI1487012.1"/>
    </source>
</evidence>
<gene>
    <name evidence="2" type="ORF">OHK93_006274</name>
</gene>
<dbReference type="SUPFAM" id="SSF53335">
    <property type="entry name" value="S-adenosyl-L-methionine-dependent methyltransferases"/>
    <property type="match status" value="1"/>
</dbReference>
<name>A0AA43QJQ4_9LECA</name>
<protein>
    <recommendedName>
        <fullName evidence="1">Methyltransferase type 11 domain-containing protein</fullName>
    </recommendedName>
</protein>
<dbReference type="Gene3D" id="3.40.50.150">
    <property type="entry name" value="Vaccinia Virus protein VP39"/>
    <property type="match status" value="1"/>
</dbReference>
<dbReference type="AlphaFoldDB" id="A0AA43QJQ4"/>
<proteinExistence type="predicted"/>
<dbReference type="Pfam" id="PF08241">
    <property type="entry name" value="Methyltransf_11"/>
    <property type="match status" value="1"/>
</dbReference>
<organism evidence="2 3">
    <name type="scientific">Ramalina farinacea</name>
    <dbReference type="NCBI Taxonomy" id="258253"/>
    <lineage>
        <taxon>Eukaryota</taxon>
        <taxon>Fungi</taxon>
        <taxon>Dikarya</taxon>
        <taxon>Ascomycota</taxon>
        <taxon>Pezizomycotina</taxon>
        <taxon>Lecanoromycetes</taxon>
        <taxon>OSLEUM clade</taxon>
        <taxon>Lecanoromycetidae</taxon>
        <taxon>Lecanorales</taxon>
        <taxon>Lecanorineae</taxon>
        <taxon>Ramalinaceae</taxon>
        <taxon>Ramalina</taxon>
    </lineage>
</organism>
<dbReference type="Proteomes" id="UP001161017">
    <property type="component" value="Unassembled WGS sequence"/>
</dbReference>
<dbReference type="GO" id="GO:0008757">
    <property type="term" value="F:S-adenosylmethionine-dependent methyltransferase activity"/>
    <property type="evidence" value="ECO:0007669"/>
    <property type="project" value="InterPro"/>
</dbReference>
<sequence>MAQSQPKQHAPYLSSYQPSTTVHHEWRTASNSAAHLLPTLEEKARQNPSLTLLDVGAGSGTITASLAPYMPQGKIIATDISNDILQRAKQHAEEVGVGEMVETQEGNVYALPFMNGDFDVVHASMVLAHLDDPLKAVGEMIRVAKKPGGVVAMRESDLRAWSIHPEYSGLTNFNKVLCAVHMANGATVNAGAQLVSWALAQGVRRERITATAGTWCYSTPEERQMWGGTMADRCKNGSVRTKAIETRVATESDFKEMADAWERWIESEDGWFGSMHGEVLVEL</sequence>
<feature type="domain" description="Methyltransferase type 11" evidence="1">
    <location>
        <begin position="53"/>
        <end position="151"/>
    </location>
</feature>
<dbReference type="PANTHER" id="PTHR43591:SF24">
    <property type="entry name" value="2-METHOXY-6-POLYPRENYL-1,4-BENZOQUINOL METHYLASE, MITOCHONDRIAL"/>
    <property type="match status" value="1"/>
</dbReference>
<dbReference type="EMBL" id="JAPUFD010000004">
    <property type="protein sequence ID" value="MDI1487012.1"/>
    <property type="molecule type" value="Genomic_DNA"/>
</dbReference>
<comment type="caution">
    <text evidence="2">The sequence shown here is derived from an EMBL/GenBank/DDBJ whole genome shotgun (WGS) entry which is preliminary data.</text>
</comment>
<evidence type="ECO:0000259" key="1">
    <source>
        <dbReference type="Pfam" id="PF08241"/>
    </source>
</evidence>
<reference evidence="2" key="1">
    <citation type="journal article" date="2023" name="Genome Biol. Evol.">
        <title>First Whole Genome Sequence and Flow Cytometry Genome Size Data for the Lichen-Forming Fungus Ramalina farinacea (Ascomycota).</title>
        <authorList>
            <person name="Llewellyn T."/>
            <person name="Mian S."/>
            <person name="Hill R."/>
            <person name="Leitch I.J."/>
            <person name="Gaya E."/>
        </authorList>
    </citation>
    <scope>NUCLEOTIDE SEQUENCE</scope>
    <source>
        <strain evidence="2">LIQ254RAFAR</strain>
    </source>
</reference>
<evidence type="ECO:0000313" key="3">
    <source>
        <dbReference type="Proteomes" id="UP001161017"/>
    </source>
</evidence>
<dbReference type="InterPro" id="IPR013216">
    <property type="entry name" value="Methyltransf_11"/>
</dbReference>
<dbReference type="InterPro" id="IPR029063">
    <property type="entry name" value="SAM-dependent_MTases_sf"/>
</dbReference>